<keyword evidence="1" id="KW-0812">Transmembrane</keyword>
<proteinExistence type="predicted"/>
<evidence type="ECO:0000256" key="1">
    <source>
        <dbReference type="SAM" id="Phobius"/>
    </source>
</evidence>
<sequence>MTQSDILGSIGVTLLLVGFLLNIRKIVSSENRWYIVLNIIGAALCGYSAFLINFYPFVVLEAVWVIAAFLSLFSRVPRGTSDSQ</sequence>
<feature type="domain" description="CBU-0592-like" evidence="2">
    <location>
        <begin position="5"/>
        <end position="76"/>
    </location>
</feature>
<feature type="transmembrane region" description="Helical" evidence="1">
    <location>
        <begin position="58"/>
        <end position="76"/>
    </location>
</feature>
<keyword evidence="1" id="KW-1133">Transmembrane helix</keyword>
<reference evidence="4" key="1">
    <citation type="submission" date="2017-02" db="EMBL/GenBank/DDBJ databases">
        <authorList>
            <person name="Varghese N."/>
            <person name="Submissions S."/>
        </authorList>
    </citation>
    <scope>NUCLEOTIDE SEQUENCE [LARGE SCALE GENOMIC DNA]</scope>
    <source>
        <strain evidence="4">DSM 22385</strain>
    </source>
</reference>
<feature type="transmembrane region" description="Helical" evidence="1">
    <location>
        <begin position="35"/>
        <end position="52"/>
    </location>
</feature>
<dbReference type="EMBL" id="FUYR01000002">
    <property type="protein sequence ID" value="SKB72796.1"/>
    <property type="molecule type" value="Genomic_DNA"/>
</dbReference>
<organism evidence="3 4">
    <name type="scientific">Daejeonella lutea</name>
    <dbReference type="NCBI Taxonomy" id="572036"/>
    <lineage>
        <taxon>Bacteria</taxon>
        <taxon>Pseudomonadati</taxon>
        <taxon>Bacteroidota</taxon>
        <taxon>Sphingobacteriia</taxon>
        <taxon>Sphingobacteriales</taxon>
        <taxon>Sphingobacteriaceae</taxon>
        <taxon>Daejeonella</taxon>
    </lineage>
</organism>
<name>A0A1T5DM78_9SPHI</name>
<gene>
    <name evidence="3" type="ORF">SAMN05661099_2435</name>
</gene>
<feature type="transmembrane region" description="Helical" evidence="1">
    <location>
        <begin position="6"/>
        <end position="23"/>
    </location>
</feature>
<evidence type="ECO:0000313" key="4">
    <source>
        <dbReference type="Proteomes" id="UP000189981"/>
    </source>
</evidence>
<dbReference type="STRING" id="572036.SAMN05661099_2435"/>
<evidence type="ECO:0000259" key="2">
    <source>
        <dbReference type="Pfam" id="PF26604"/>
    </source>
</evidence>
<dbReference type="AlphaFoldDB" id="A0A1T5DM78"/>
<accession>A0A1T5DM78</accession>
<keyword evidence="4" id="KW-1185">Reference proteome</keyword>
<dbReference type="NCBIfam" id="NF047864">
    <property type="entry name" value="CBU_0592_membra"/>
    <property type="match status" value="1"/>
</dbReference>
<dbReference type="Proteomes" id="UP000189981">
    <property type="component" value="Unassembled WGS sequence"/>
</dbReference>
<evidence type="ECO:0000313" key="3">
    <source>
        <dbReference type="EMBL" id="SKB72796.1"/>
    </source>
</evidence>
<dbReference type="Pfam" id="PF26604">
    <property type="entry name" value="CBU_0592"/>
    <property type="match status" value="1"/>
</dbReference>
<keyword evidence="1" id="KW-0472">Membrane</keyword>
<protein>
    <recommendedName>
        <fullName evidence="2">CBU-0592-like domain-containing protein</fullName>
    </recommendedName>
</protein>
<dbReference type="InterPro" id="IPR058058">
    <property type="entry name" value="CBU_0592-like"/>
</dbReference>